<dbReference type="Proteomes" id="UP000198919">
    <property type="component" value="Unassembled WGS sequence"/>
</dbReference>
<dbReference type="Pfam" id="PF16084">
    <property type="entry name" value="LydB"/>
    <property type="match status" value="1"/>
</dbReference>
<gene>
    <name evidence="2" type="ORF">SAMN05421680_11119</name>
    <name evidence="1" type="ORF">Xmau_02998</name>
</gene>
<evidence type="ECO:0000313" key="3">
    <source>
        <dbReference type="Proteomes" id="UP000198919"/>
    </source>
</evidence>
<organism evidence="2 3">
    <name type="scientific">Xenorhabdus mauleonii</name>
    <dbReference type="NCBI Taxonomy" id="351675"/>
    <lineage>
        <taxon>Bacteria</taxon>
        <taxon>Pseudomonadati</taxon>
        <taxon>Pseudomonadota</taxon>
        <taxon>Gammaproteobacteria</taxon>
        <taxon>Enterobacterales</taxon>
        <taxon>Morganellaceae</taxon>
        <taxon>Xenorhabdus</taxon>
    </lineage>
</organism>
<dbReference type="RefSeq" id="WP_092511203.1">
    <property type="nucleotide sequence ID" value="NZ_CAWNQB010000004.1"/>
</dbReference>
<reference evidence="2" key="1">
    <citation type="submission" date="2016-10" db="EMBL/GenBank/DDBJ databases">
        <authorList>
            <person name="de Groot N.N."/>
        </authorList>
    </citation>
    <scope>NUCLEOTIDE SEQUENCE [LARGE SCALE GENOMIC DNA]</scope>
    <source>
        <strain evidence="2">DSM 17908</strain>
    </source>
</reference>
<sequence length="143" mass="16403">MMLTPSVITTASLALAVIDRIFLQRKQVIILNLGDLIDRGRAIAFPVMFENKVKHLKGALIEYWLRDTNNPTTVINGKARTLDISKKGVNEEYLLIDKKHLTSGAWELHVRVTHGNCRWNPLYRLFPVQSHRQKSCSIQLRDV</sequence>
<dbReference type="STRING" id="351675.SAMN05421680_11119"/>
<proteinExistence type="predicted"/>
<reference evidence="1 4" key="3">
    <citation type="journal article" date="2017" name="Nat. Microbiol.">
        <title>Natural product diversity associated with the nematode symbionts Photorhabdus and Xenorhabdus.</title>
        <authorList>
            <person name="Tobias N.J."/>
            <person name="Wolff H."/>
            <person name="Djahanschiri B."/>
            <person name="Grundmann F."/>
            <person name="Kronenwerth M."/>
            <person name="Shi Y.M."/>
            <person name="Simonyi S."/>
            <person name="Grun P."/>
            <person name="Shapiro-Ilan D."/>
            <person name="Pidot S.J."/>
            <person name="Stinear T.P."/>
            <person name="Ebersberger I."/>
            <person name="Bode H.B."/>
        </authorList>
    </citation>
    <scope>NUCLEOTIDE SEQUENCE [LARGE SCALE GENOMIC DNA]</scope>
    <source>
        <strain evidence="1 4">DSM 17908</strain>
    </source>
</reference>
<protein>
    <submittedName>
        <fullName evidence="2">LydA-holin antagonist</fullName>
    </submittedName>
</protein>
<evidence type="ECO:0000313" key="1">
    <source>
        <dbReference type="EMBL" id="PHM39094.1"/>
    </source>
</evidence>
<dbReference type="AlphaFoldDB" id="A0A1I3S8E6"/>
<dbReference type="Proteomes" id="UP000224607">
    <property type="component" value="Unassembled WGS sequence"/>
</dbReference>
<evidence type="ECO:0000313" key="2">
    <source>
        <dbReference type="EMBL" id="SFJ55093.1"/>
    </source>
</evidence>
<dbReference type="EMBL" id="NITY01000012">
    <property type="protein sequence ID" value="PHM39094.1"/>
    <property type="molecule type" value="Genomic_DNA"/>
</dbReference>
<evidence type="ECO:0000313" key="4">
    <source>
        <dbReference type="Proteomes" id="UP000224607"/>
    </source>
</evidence>
<dbReference type="EMBL" id="FORG01000011">
    <property type="protein sequence ID" value="SFJ55093.1"/>
    <property type="molecule type" value="Genomic_DNA"/>
</dbReference>
<accession>A0A1I3S8E6</accession>
<reference evidence="3" key="2">
    <citation type="submission" date="2016-10" db="EMBL/GenBank/DDBJ databases">
        <authorList>
            <person name="Varghese N."/>
            <person name="Submissions S."/>
        </authorList>
    </citation>
    <scope>NUCLEOTIDE SEQUENCE [LARGE SCALE GENOMIC DNA]</scope>
    <source>
        <strain evidence="3">DSM 17908</strain>
    </source>
</reference>
<name>A0A1I3S8E6_9GAMM</name>
<keyword evidence="4" id="KW-1185">Reference proteome</keyword>
<dbReference type="OrthoDB" id="6541827at2"/>
<dbReference type="InterPro" id="IPR032127">
    <property type="entry name" value="LydB"/>
</dbReference>